<dbReference type="PROSITE" id="PS50819">
    <property type="entry name" value="INTEIN_ENDONUCLEASE"/>
    <property type="match status" value="3"/>
</dbReference>
<evidence type="ECO:0000256" key="1">
    <source>
        <dbReference type="ARBA" id="ARBA00005755"/>
    </source>
</evidence>
<keyword evidence="14" id="KW-1185">Reference proteome</keyword>
<evidence type="ECO:0000256" key="6">
    <source>
        <dbReference type="ARBA" id="ARBA00022813"/>
    </source>
</evidence>
<keyword evidence="6" id="KW-0068">Autocatalytic cleavage</keyword>
<evidence type="ECO:0000256" key="8">
    <source>
        <dbReference type="ARBA" id="ARBA00023000"/>
    </source>
</evidence>
<dbReference type="InterPro" id="IPR006133">
    <property type="entry name" value="DNA-dir_DNA_pol_B_exonuc"/>
</dbReference>
<dbReference type="InterPro" id="IPR036397">
    <property type="entry name" value="RNaseH_sf"/>
</dbReference>
<dbReference type="SUPFAM" id="SSF51294">
    <property type="entry name" value="Hedgehog/intein (Hint) domain"/>
    <property type="match status" value="3"/>
</dbReference>
<dbReference type="InterPro" id="IPR006141">
    <property type="entry name" value="Intein_N"/>
</dbReference>
<dbReference type="Pfam" id="PF00136">
    <property type="entry name" value="DNA_pol_B"/>
    <property type="match status" value="1"/>
</dbReference>
<dbReference type="InterPro" id="IPR027434">
    <property type="entry name" value="Homing_endonucl"/>
</dbReference>
<dbReference type="InterPro" id="IPR006172">
    <property type="entry name" value="DNA-dir_DNA_pol_B"/>
</dbReference>
<dbReference type="GO" id="GO:0000166">
    <property type="term" value="F:nucleotide binding"/>
    <property type="evidence" value="ECO:0007669"/>
    <property type="project" value="InterPro"/>
</dbReference>
<dbReference type="SMART" id="SM00306">
    <property type="entry name" value="HintN"/>
    <property type="match status" value="2"/>
</dbReference>
<dbReference type="PANTHER" id="PTHR10322">
    <property type="entry name" value="DNA POLYMERASE CATALYTIC SUBUNIT"/>
    <property type="match status" value="1"/>
</dbReference>
<dbReference type="OrthoDB" id="323192at2157"/>
<dbReference type="InterPro" id="IPR023211">
    <property type="entry name" value="DNA_pol_palm_dom_sf"/>
</dbReference>
<evidence type="ECO:0000259" key="12">
    <source>
        <dbReference type="PROSITE" id="PS50819"/>
    </source>
</evidence>
<dbReference type="SUPFAM" id="SSF55608">
    <property type="entry name" value="Homing endonucleases"/>
    <property type="match status" value="2"/>
</dbReference>
<dbReference type="InterPro" id="IPR043502">
    <property type="entry name" value="DNA/RNA_pol_sf"/>
</dbReference>
<dbReference type="Pfam" id="PF03104">
    <property type="entry name" value="DNA_pol_B_exo1"/>
    <property type="match status" value="1"/>
</dbReference>
<dbReference type="NCBIfam" id="TIGR01443">
    <property type="entry name" value="intein_Cterm"/>
    <property type="match status" value="1"/>
</dbReference>
<name>A0A1I5R442_9EURY</name>
<evidence type="ECO:0000256" key="2">
    <source>
        <dbReference type="ARBA" id="ARBA00012417"/>
    </source>
</evidence>
<dbReference type="SMART" id="SM00486">
    <property type="entry name" value="POLBc"/>
    <property type="match status" value="1"/>
</dbReference>
<evidence type="ECO:0000256" key="11">
    <source>
        <dbReference type="SAM" id="MobiDB-lite"/>
    </source>
</evidence>
<dbReference type="GO" id="GO:0003887">
    <property type="term" value="F:DNA-directed DNA polymerase activity"/>
    <property type="evidence" value="ECO:0007669"/>
    <property type="project" value="UniProtKB-KW"/>
</dbReference>
<evidence type="ECO:0000256" key="3">
    <source>
        <dbReference type="ARBA" id="ARBA00015749"/>
    </source>
</evidence>
<protein>
    <recommendedName>
        <fullName evidence="3">DNA polymerase</fullName>
        <ecNumber evidence="2">2.7.7.7</ecNumber>
    </recommendedName>
</protein>
<dbReference type="GO" id="GO:0003677">
    <property type="term" value="F:DNA binding"/>
    <property type="evidence" value="ECO:0007669"/>
    <property type="project" value="UniProtKB-KW"/>
</dbReference>
<dbReference type="EMBL" id="FOXI01000004">
    <property type="protein sequence ID" value="SFP53071.1"/>
    <property type="molecule type" value="Genomic_DNA"/>
</dbReference>
<feature type="region of interest" description="Disordered" evidence="11">
    <location>
        <begin position="1"/>
        <end position="22"/>
    </location>
</feature>
<dbReference type="InterPro" id="IPR012337">
    <property type="entry name" value="RNaseH-like_sf"/>
</dbReference>
<dbReference type="Gene3D" id="3.30.420.10">
    <property type="entry name" value="Ribonuclease H-like superfamily/Ribonuclease H"/>
    <property type="match status" value="1"/>
</dbReference>
<dbReference type="InterPro" id="IPR042087">
    <property type="entry name" value="DNA_pol_B_thumb"/>
</dbReference>
<dbReference type="SUPFAM" id="SSF53098">
    <property type="entry name" value="Ribonuclease H-like"/>
    <property type="match status" value="1"/>
</dbReference>
<accession>A0A1I5R442</accession>
<dbReference type="InterPro" id="IPR036844">
    <property type="entry name" value="Hint_dom_sf"/>
</dbReference>
<evidence type="ECO:0000256" key="9">
    <source>
        <dbReference type="ARBA" id="ARBA00023125"/>
    </source>
</evidence>
<reference evidence="14" key="1">
    <citation type="submission" date="2016-10" db="EMBL/GenBank/DDBJ databases">
        <authorList>
            <person name="Varghese N."/>
            <person name="Submissions S."/>
        </authorList>
    </citation>
    <scope>NUCLEOTIDE SEQUENCE [LARGE SCALE GENOMIC DNA]</scope>
    <source>
        <strain evidence="14">CGMCC 1.10329</strain>
    </source>
</reference>
<dbReference type="InterPro" id="IPR006142">
    <property type="entry name" value="INTEIN"/>
</dbReference>
<dbReference type="RefSeq" id="WP_074877276.1">
    <property type="nucleotide sequence ID" value="NZ_FOXI01000004.1"/>
</dbReference>
<dbReference type="EC" id="2.7.7.7" evidence="2"/>
<dbReference type="CDD" id="cd00081">
    <property type="entry name" value="Hint"/>
    <property type="match status" value="1"/>
</dbReference>
<dbReference type="Proteomes" id="UP000183769">
    <property type="component" value="Unassembled WGS sequence"/>
</dbReference>
<dbReference type="GO" id="GO:0006261">
    <property type="term" value="P:DNA-templated DNA replication"/>
    <property type="evidence" value="ECO:0007669"/>
    <property type="project" value="TreeGrafter"/>
</dbReference>
<evidence type="ECO:0000256" key="5">
    <source>
        <dbReference type="ARBA" id="ARBA00022695"/>
    </source>
</evidence>
<dbReference type="Gene3D" id="3.10.28.10">
    <property type="entry name" value="Homing endonucleases"/>
    <property type="match status" value="3"/>
</dbReference>
<feature type="domain" description="DOD-type homing endonuclease" evidence="12">
    <location>
        <begin position="717"/>
        <end position="843"/>
    </location>
</feature>
<feature type="region of interest" description="Disordered" evidence="11">
    <location>
        <begin position="917"/>
        <end position="943"/>
    </location>
</feature>
<dbReference type="PROSITE" id="PS50818">
    <property type="entry name" value="INTEIN_C_TER"/>
    <property type="match status" value="1"/>
</dbReference>
<gene>
    <name evidence="13" type="ORF">SAMN05216277_104221</name>
</gene>
<dbReference type="InterPro" id="IPR050240">
    <property type="entry name" value="DNA_pol_type-B"/>
</dbReference>
<evidence type="ECO:0000256" key="10">
    <source>
        <dbReference type="ARBA" id="ARBA00049244"/>
    </source>
</evidence>
<evidence type="ECO:0000313" key="13">
    <source>
        <dbReference type="EMBL" id="SFP53071.1"/>
    </source>
</evidence>
<dbReference type="Gene3D" id="3.90.1600.10">
    <property type="entry name" value="Palm domain of DNA polymerase"/>
    <property type="match status" value="3"/>
</dbReference>
<dbReference type="PROSITE" id="PS50817">
    <property type="entry name" value="INTEIN_N_TER"/>
    <property type="match status" value="2"/>
</dbReference>
<feature type="domain" description="DOD-type homing endonuclease" evidence="12">
    <location>
        <begin position="1197"/>
        <end position="1340"/>
    </location>
</feature>
<dbReference type="SUPFAM" id="SSF56672">
    <property type="entry name" value="DNA/RNA polymerases"/>
    <property type="match status" value="2"/>
</dbReference>
<evidence type="ECO:0000256" key="7">
    <source>
        <dbReference type="ARBA" id="ARBA00022932"/>
    </source>
</evidence>
<comment type="catalytic activity">
    <reaction evidence="10">
        <text>DNA(n) + a 2'-deoxyribonucleoside 5'-triphosphate = DNA(n+1) + diphosphate</text>
        <dbReference type="Rhea" id="RHEA:22508"/>
        <dbReference type="Rhea" id="RHEA-COMP:17339"/>
        <dbReference type="Rhea" id="RHEA-COMP:17340"/>
        <dbReference type="ChEBI" id="CHEBI:33019"/>
        <dbReference type="ChEBI" id="CHEBI:61560"/>
        <dbReference type="ChEBI" id="CHEBI:173112"/>
        <dbReference type="EC" id="2.7.7.7"/>
    </reaction>
</comment>
<keyword evidence="7" id="KW-0239">DNA-directed DNA polymerase</keyword>
<feature type="compositionally biased region" description="Basic and acidic residues" evidence="11">
    <location>
        <begin position="920"/>
        <end position="943"/>
    </location>
</feature>
<dbReference type="InterPro" id="IPR030934">
    <property type="entry name" value="Intein_C"/>
</dbReference>
<dbReference type="InterPro" id="IPR006134">
    <property type="entry name" value="DNA-dir_DNA_pol_B_multi_dom"/>
</dbReference>
<dbReference type="CDD" id="cd05160">
    <property type="entry name" value="DEDDy_DNA_polB_exo"/>
    <property type="match status" value="1"/>
</dbReference>
<keyword evidence="9" id="KW-0238">DNA-binding</keyword>
<dbReference type="Gene3D" id="1.10.132.60">
    <property type="entry name" value="DNA polymerase family B, C-terminal domain"/>
    <property type="match status" value="1"/>
</dbReference>
<dbReference type="Gene3D" id="2.170.16.10">
    <property type="entry name" value="Hedgehog/Intein (Hint) domain"/>
    <property type="match status" value="3"/>
</dbReference>
<dbReference type="InterPro" id="IPR004042">
    <property type="entry name" value="Intein_endonuc_central"/>
</dbReference>
<proteinExistence type="inferred from homology"/>
<sequence length="2163" mass="244876">MSDSEQWGLDEFEAPDGGRPDEEAAVVAGDAGQTVSEVVDAADLKFPDSEGVVQLKVTQVDYTVEGSGAEEYPVVHVFGRTADNEYEHVRVLGVEPYFYVPTEDIENRALTEEYDVVLDTREEDPNGERFESIRGEPLTKVIGRTPRDVGQIRDDFDEHYEADILFPNRFLIDKDVSAGLQVPERRLDDGRIQVRYDDEELVAVDAPTEADLRVNTFDIEVDDRSGFPEDGEEPIVCLTSHDSYDDEYVVWLFDAPDAEVDAPAVLDEYEQIADSGSVDVRVFDEEPAMLDAFVEYIQETNPDVLTGWNFEDFDMPYVLDRLEMVDPSTEYDLDIDRLSRVNEVWRSDWGGPDVKGRVVFDLLYGYKQIVIKELESFRLDAIGERELDVGKEHYSGDIGDLWEQDPEQLLEYNLRDVELCVEIDRKQSVIAFWDEVRSFVGCKLEDAPTAGDAVDMYVLHKAYGEFGLPSKGQQEAAEDFEGGAVFEPISGVKENVTVLDLKCFSGDTDVLTPDGPRNIQDLNVDDEIYTLNPDTFECEVKPVAETHSYENSFGELHHLSGNTHDFKVTENHRFLASKERRWDEQDPDDFEFAEYREFTDTERFAFPNHQPMDGRTPSTFDFIDEVDRGNVVVYSDDDLGVFRGAMPDAVQTELDLAHGSSEAIGLQQKVGKYLLPLDCYREHQEVVDEHADDLFLKFDRGHRETPISFEMSNWLELLGWYVTEGSIDRSAGRFTLHQNDEQGRERIRTLLDEMGINYNVDERGVNISNLYLLDWLSEHCGKGYADKQLPEWVFDLDGELLRGLLDALVAGDGSTTDTGLQKFWTKSDHLKEAIVDIAVRCGEKPTATKQDDGTWYVSIGKQGSFQKSTNATVESHDGKVYCVTAEDNHVVLAGRNGHYQWVGQSLYPMSMATINSSPETKVDPEEYDGETYHAPDGTHFRKEPDGIMREMIDELLTEREEKKELRDQHDPDSEAYERYDRQQGGVKVIMNCFAPDTDVLTPEGVRNIRDLGVGDEVYSLDPDSEEMEVKPVEETHAYPDYEGELVDIQTSKIDFSVTPNHRMLVRKNETNGITEDGYSFVEAGNLDRATNYELPHDWSMEHGSDLEEVDLVDYLEGDYEVWVRPEVHGHTFAAELGYYPDKVLKNDVGEEGYVFDAEEYEEHREYIESVCERSFVHRESGRKWIPRTFGGDDFFDLLAWYVTEGNVYTSEEKQFGEKLRGSATTIQIAQQPAVTDGGDDDHATIGDLLDRMGFDYYVDENGYQFTSRLLAETLERLCGSDSFEKQVPEFVFDLSERQKRRFLDTLVAGDGDRQPNSWRYTTSSERLRDDVLRLCTHLGLTANYGKNGGSWRIYVDEGSKNTLRMHRSGSTSTADDGVYCVTVADNHSLLAGRNGTFQFVGQSLYGVSGWDRFRLYDTEGAAAVTATGREVIEFTETASEEIGHEVAYGDSVTGDRPVVVRDPEGNVRVLPIETLFEQAEETAAGEVRITTDGGTVAAASPGKSRRELPGWEALSVNGDGESEWQPITQAIRHETDKPVVNLQHKFGESTTTRDHSYVVEDGDEMVEAAPEDVDEPLRVPGLPAVDEQGTVDVYEVLAGYTRTYEDGRSVGAENAEEKGKRVHTDGEYVWFGHEHHGELDSTPKARRYVDLESEDGRALVRLLAAYVTEGSASTEETTDRKFGASIAESRSEWLEGLREDYEQLFENVTASVITGDTKAERTVAYETADGESSVTYDDGTRKLQMMNELAAVFFREFAGQRSRGKRIPSFVYHLPEGLQSLFLDTLVEGDGSREFPRYSDEYAERNFDYETVSRELAAGLSTLLTQRGKKHSLKYRDSKDSYTIRTCDSYRSGQDPVVEEVEHDGSVYDLSVAENENFIDGVGGVVLHNTDSVMLSLGGDISKDDAIEQSFGIEEHINERYDDFAREELNAGSHRFQIEFEKLYRRFFQAGKKKRYAGHIVWKEGKDVDDIDITGFEYKRSDIAPVTKRVQKEVIDMIVRGGDLDDVKEYLHDEITTFEEGDADLEEVGIPGGIGKRLDAYDTDTAQVRGAKYANLLLGTNFQRGSKPKRLYLKKVHPEFWQRMENEEGFDPQTDPLYREFKRDPDVICFEYAEEVPAEFEIDWPKMLDKTLKGPIERVIEALGLSWDEVKSGQEQTGLGQWG</sequence>
<dbReference type="PANTHER" id="PTHR10322:SF23">
    <property type="entry name" value="DNA POLYMERASE DELTA CATALYTIC SUBUNIT"/>
    <property type="match status" value="1"/>
</dbReference>
<evidence type="ECO:0000256" key="4">
    <source>
        <dbReference type="ARBA" id="ARBA00022679"/>
    </source>
</evidence>
<dbReference type="PRINTS" id="PR00379">
    <property type="entry name" value="INTEIN"/>
</dbReference>
<dbReference type="Gene3D" id="3.30.342.10">
    <property type="entry name" value="DNA Polymerase, chain B, domain 1"/>
    <property type="match status" value="1"/>
</dbReference>
<feature type="region of interest" description="Disordered" evidence="11">
    <location>
        <begin position="959"/>
        <end position="981"/>
    </location>
</feature>
<feature type="domain" description="DOD-type homing endonuclease" evidence="12">
    <location>
        <begin position="1722"/>
        <end position="1829"/>
    </location>
</feature>
<evidence type="ECO:0000313" key="14">
    <source>
        <dbReference type="Proteomes" id="UP000183769"/>
    </source>
</evidence>
<comment type="similarity">
    <text evidence="1">Belongs to the DNA polymerase type-B family.</text>
</comment>
<dbReference type="InterPro" id="IPR003587">
    <property type="entry name" value="Hint_dom_N"/>
</dbReference>
<dbReference type="GO" id="GO:0016539">
    <property type="term" value="P:intein-mediated protein splicing"/>
    <property type="evidence" value="ECO:0007669"/>
    <property type="project" value="InterPro"/>
</dbReference>
<organism evidence="13 14">
    <name type="scientific">Halolamina pelagica</name>
    <dbReference type="NCBI Taxonomy" id="699431"/>
    <lineage>
        <taxon>Archaea</taxon>
        <taxon>Methanobacteriati</taxon>
        <taxon>Methanobacteriota</taxon>
        <taxon>Stenosarchaea group</taxon>
        <taxon>Halobacteria</taxon>
        <taxon>Halobacteriales</taxon>
        <taxon>Haloferacaceae</taxon>
    </lineage>
</organism>
<keyword evidence="8" id="KW-0651">Protein splicing</keyword>
<dbReference type="GO" id="GO:0004519">
    <property type="term" value="F:endonuclease activity"/>
    <property type="evidence" value="ECO:0007669"/>
    <property type="project" value="InterPro"/>
</dbReference>
<keyword evidence="5" id="KW-0548">Nucleotidyltransferase</keyword>
<dbReference type="NCBIfam" id="TIGR01445">
    <property type="entry name" value="intein_Nterm"/>
    <property type="match status" value="1"/>
</dbReference>
<keyword evidence="4" id="KW-0808">Transferase</keyword>